<evidence type="ECO:0000259" key="1">
    <source>
        <dbReference type="PROSITE" id="PS50234"/>
    </source>
</evidence>
<sequence>MHRPQRVPSARSLLRVTVPGLGLGLSLWLGLAGLAGAQATATHVQLILDASGSMLTKLPDGQTRMASAQATLRQFLGDLKAEPGLNVGLRIYGAGLKAGQQCEDSVLVAPMTGFDRTALQTRVAAATPRGATPIVYSLLQAAQDFPQDASRKVIVLVTDGEESCGGKLGEVLGAFKQRGIQVDVRIIGIDLNDAARKSFGGLGTFENTRSGAELAAALGRATATAQTGVYALTAPKTAEAGRVVEVQWKGPNNPGDYVTVVPKGAQDGTYTNHVYTGAGNPARLTVPLEPGDYELRYSNERVSPNPTLARTPLTLTPATYGLSAPASAPAGSVLSVKWTGPNNPGDYVTVVPKGAPVGMYTAYFHTADGNPGKLTLPLAPGDYELRYSSEKASPNPTLSSVPLTITAVQYGLTAPASARAGSTLQVRWTGPNNPGDYVTVVPQGAPVGTYTTYFYTRDGNPGSLKLPDQPGSYELRYSTEGASPNPTLHSVPLQLN</sequence>
<name>A0ABQ2GS75_9DEIO</name>
<dbReference type="InterPro" id="IPR036465">
    <property type="entry name" value="vWFA_dom_sf"/>
</dbReference>
<proteinExistence type="predicted"/>
<dbReference type="Pfam" id="PF13519">
    <property type="entry name" value="VWA_2"/>
    <property type="match status" value="1"/>
</dbReference>
<reference evidence="3" key="1">
    <citation type="journal article" date="2019" name="Int. J. Syst. Evol. Microbiol.">
        <title>The Global Catalogue of Microorganisms (GCM) 10K type strain sequencing project: providing services to taxonomists for standard genome sequencing and annotation.</title>
        <authorList>
            <consortium name="The Broad Institute Genomics Platform"/>
            <consortium name="The Broad Institute Genome Sequencing Center for Infectious Disease"/>
            <person name="Wu L."/>
            <person name="Ma J."/>
        </authorList>
    </citation>
    <scope>NUCLEOTIDE SEQUENCE [LARGE SCALE GENOMIC DNA]</scope>
    <source>
        <strain evidence="3">JCM 15443</strain>
    </source>
</reference>
<protein>
    <recommendedName>
        <fullName evidence="1">VWFA domain-containing protein</fullName>
    </recommendedName>
</protein>
<evidence type="ECO:0000313" key="3">
    <source>
        <dbReference type="Proteomes" id="UP000661918"/>
    </source>
</evidence>
<feature type="domain" description="VWFA" evidence="1">
    <location>
        <begin position="43"/>
        <end position="189"/>
    </location>
</feature>
<dbReference type="Proteomes" id="UP000661918">
    <property type="component" value="Unassembled WGS sequence"/>
</dbReference>
<dbReference type="RefSeq" id="WP_188903814.1">
    <property type="nucleotide sequence ID" value="NZ_BMOM01000013.1"/>
</dbReference>
<comment type="caution">
    <text evidence="2">The sequence shown here is derived from an EMBL/GenBank/DDBJ whole genome shotgun (WGS) entry which is preliminary data.</text>
</comment>
<dbReference type="SMART" id="SM00327">
    <property type="entry name" value="VWA"/>
    <property type="match status" value="1"/>
</dbReference>
<dbReference type="PROSITE" id="PS50234">
    <property type="entry name" value="VWFA"/>
    <property type="match status" value="1"/>
</dbReference>
<gene>
    <name evidence="2" type="ORF">GCM10010841_19040</name>
</gene>
<keyword evidence="3" id="KW-1185">Reference proteome</keyword>
<dbReference type="InterPro" id="IPR002035">
    <property type="entry name" value="VWF_A"/>
</dbReference>
<accession>A0ABQ2GS75</accession>
<evidence type="ECO:0000313" key="2">
    <source>
        <dbReference type="EMBL" id="GGM10773.1"/>
    </source>
</evidence>
<dbReference type="Gene3D" id="3.40.50.410">
    <property type="entry name" value="von Willebrand factor, type A domain"/>
    <property type="match status" value="1"/>
</dbReference>
<organism evidence="2 3">
    <name type="scientific">Deinococcus aerophilus</name>
    <dbReference type="NCBI Taxonomy" id="522488"/>
    <lineage>
        <taxon>Bacteria</taxon>
        <taxon>Thermotogati</taxon>
        <taxon>Deinococcota</taxon>
        <taxon>Deinococci</taxon>
        <taxon>Deinococcales</taxon>
        <taxon>Deinococcaceae</taxon>
        <taxon>Deinococcus</taxon>
    </lineage>
</organism>
<dbReference type="SUPFAM" id="SSF53300">
    <property type="entry name" value="vWA-like"/>
    <property type="match status" value="1"/>
</dbReference>
<dbReference type="EMBL" id="BMOM01000013">
    <property type="protein sequence ID" value="GGM10773.1"/>
    <property type="molecule type" value="Genomic_DNA"/>
</dbReference>